<dbReference type="RefSeq" id="WP_192031627.1">
    <property type="nucleotide sequence ID" value="NZ_JACYTR010000096.1"/>
</dbReference>
<dbReference type="Proteomes" id="UP000613768">
    <property type="component" value="Unassembled WGS sequence"/>
</dbReference>
<accession>A0AAW3ZPU6</accession>
<comment type="caution">
    <text evidence="2">The sequence shown here is derived from an EMBL/GenBank/DDBJ whole genome shotgun (WGS) entry which is preliminary data.</text>
</comment>
<proteinExistence type="predicted"/>
<evidence type="ECO:0000313" key="3">
    <source>
        <dbReference type="Proteomes" id="UP000613768"/>
    </source>
</evidence>
<evidence type="ECO:0000313" key="2">
    <source>
        <dbReference type="EMBL" id="MBD8528210.1"/>
    </source>
</evidence>
<gene>
    <name evidence="2" type="ORF">IFO71_20880</name>
</gene>
<dbReference type="AlphaFoldDB" id="A0AAW3ZPU6"/>
<reference evidence="2 3" key="1">
    <citation type="submission" date="2020-09" db="EMBL/GenBank/DDBJ databases">
        <title>Pseudoxanthomonas sp. CAU 1598 isolated from sand of Yaerae Beach.</title>
        <authorList>
            <person name="Kim W."/>
        </authorList>
    </citation>
    <scope>NUCLEOTIDE SEQUENCE [LARGE SCALE GENOMIC DNA]</scope>
    <source>
        <strain evidence="2 3">CAU 1598</strain>
    </source>
</reference>
<feature type="compositionally biased region" description="Polar residues" evidence="1">
    <location>
        <begin position="417"/>
        <end position="430"/>
    </location>
</feature>
<sequence length="1190" mass="128484">MSLNRMMARLALATLSGVLVCLSGCAVLRVDVDVYKGPLADEEHVQVQRLAVMAIAAKPLLVEARNLYAGEDLLGKYQLKNQSRQEPFDYSGDSDQILEAWHRRPRARLINDILRLYKNREIGAEELIFRMHVDQVQAAAKQLDAAWTDLYAIDGVPPSVRRKSNDQLTSVQAAEYWSTLSEATIEELGDTWKPQRQIAREIYPLAQERAKDLVNAILDALAQMEQVEALTATQAKRRIALIEMLLPILEVGHASELLRFQTALATSACAAPPFPDPRPQSHNGESFRTLTQALYCTPASAAKALRASGGAGVLARPQAEGFRAASTQLSNLRRQLEVRAGGLEEGRIEDGLVVLTERFLETQHRESLHSAVLEQRQLTEALIRFAHKLVYLSNNQMFVDGQGSDVAECGDDDGNSLKGQSSSPRMSPEQNRARCKELLTIIEVVGNSILIQANELHARAAHHDAMASRYPARRQSILAHFGGDSASIVARALETIEQRRAETRAASDHLAALRAQRQTAEQGAKQRAQAQKDAQDARAKKKADLDAKQPASAALGLALTGLKQPGFAACVNAARTATPAPSEQALFAKLTGCAQQAESAAVSTNAAEDLKALRALLAALAAYKDEQRLGAFESKLSADRVVADNATAAARQALELAEAAWQKAKAEAEADTALAASKVAEAALAAHELEKAAVLADIERYSAESIDLLRTTASTALATDPPLQAAAVRQAWMAAVQASADKHRQSALEVLAATSMPLPMPDALLPDNASSCVSNGCERDDQGCSLASCATPELAMDALIAWLQGHRARIAQDQGVDSIAYRSASQALADTYLDRAGLSYIRPAAYYLRSSFTASSLQEGESGGWDNMLDNTYQRSVPWLGQRYLEANPRAEVLQRLDAQYWQNINNIRVAGGGRSNYVLIKDDVGNWTVRSYSTDYDETLKSLKNMALFNYGEKLGAELVNSDFSLKKPADTRFTPESSGLGGLFASYRKSFDDSRLAAQSALKTALTSPNLRQQVTAAWGQHEKVKDSARLPALKERLEQDFVATLKATTDALERAQTESNFDLIYDALRSLRAFKKAVSASIEAVVRAPANAEHASAAQALNAANSLPVDQADRAAAIQAATATLQTASEAQAAANETASAALAAANGLVDPLIAKIKADRASAIKQFETALTFIGEAANREPETKP</sequence>
<feature type="region of interest" description="Disordered" evidence="1">
    <location>
        <begin position="514"/>
        <end position="545"/>
    </location>
</feature>
<organism evidence="2 3">
    <name type="scientific">Pseudomarimonas arenosa</name>
    <dbReference type="NCBI Taxonomy" id="2774145"/>
    <lineage>
        <taxon>Bacteria</taxon>
        <taxon>Pseudomonadati</taxon>
        <taxon>Pseudomonadota</taxon>
        <taxon>Gammaproteobacteria</taxon>
        <taxon>Lysobacterales</taxon>
        <taxon>Lysobacteraceae</taxon>
        <taxon>Pseudomarimonas</taxon>
    </lineage>
</organism>
<feature type="compositionally biased region" description="Low complexity" evidence="1">
    <location>
        <begin position="520"/>
        <end position="532"/>
    </location>
</feature>
<dbReference type="EMBL" id="JACYTR010000096">
    <property type="protein sequence ID" value="MBD8528210.1"/>
    <property type="molecule type" value="Genomic_DNA"/>
</dbReference>
<feature type="compositionally biased region" description="Basic and acidic residues" evidence="1">
    <location>
        <begin position="533"/>
        <end position="545"/>
    </location>
</feature>
<protein>
    <submittedName>
        <fullName evidence="2">Uncharacterized protein</fullName>
    </submittedName>
</protein>
<evidence type="ECO:0000256" key="1">
    <source>
        <dbReference type="SAM" id="MobiDB-lite"/>
    </source>
</evidence>
<name>A0AAW3ZPU6_9GAMM</name>
<keyword evidence="3" id="KW-1185">Reference proteome</keyword>
<feature type="region of interest" description="Disordered" evidence="1">
    <location>
        <begin position="409"/>
        <end position="431"/>
    </location>
</feature>